<dbReference type="Proteomes" id="UP000001480">
    <property type="component" value="Segment"/>
</dbReference>
<evidence type="ECO:0000313" key="1">
    <source>
        <dbReference type="EMBL" id="ACE75755.1"/>
    </source>
</evidence>
<dbReference type="GeneID" id="7943839"/>
<dbReference type="OrthoDB" id="5066at10239"/>
<dbReference type="KEGG" id="vg:7943839"/>
<dbReference type="RefSeq" id="YP_002922629.1">
    <property type="nucleotide sequence ID" value="NC_012742.1"/>
</dbReference>
<reference evidence="1 2" key="1">
    <citation type="journal article" date="2009" name="Appl. Environ. Microbiol.">
        <title>Genomic characterization of the intron-containing T7-like phage phiL7 of Xanthomonas campestris.</title>
        <authorList>
            <person name="Lee C.N."/>
            <person name="Lin J.W."/>
            <person name="Weng S.F."/>
            <person name="Tseng Y.H."/>
        </authorList>
    </citation>
    <scope>NUCLEOTIDE SEQUENCE</scope>
</reference>
<protein>
    <submittedName>
        <fullName evidence="1">p15</fullName>
    </submittedName>
</protein>
<sequence>MPKKLTQEEWIAKARAVHGDRYGYELVEYRGQMEKVTIVCSDHGPFQQIAYSHMCGHGCPTCSGRTKKTTDNFASQAAQVHGGKYTYVDSIYAGNHKKLNVACGVHGIFSVTPKNHLHGSGCPRCKSENQSLLRRKTTDGFVLHSRGVHGDKYLYGRSRYTTAHCIVTITCPIHGDFTQRANDHMNNGAGCPKCANVGPSKPELEILEFVRTLGVEAESGNREVIKPLELDVYIPSANVAIEMNGVHFHNDHRKAKNYHRDKMLSAKAAGIRLIQITDDDWKRRRPQMERMIRNALGKSADMKINARQCVPKIIPTREAQAFLDLWHPQGKGSSRVTCFGLHHPDYGLVAVMTFAKDAYRRTPQTATRESWGKWDLCRYTTAANVRGGASKLFKHAVRELGVDEVGSFSANDWFGGKLYETLGFEIAQEIPPDYRVYHPKTGLRGKSTWRRTNIPARLKEIGSDVIFDPETDRRTEWMLEDEVGAKRIWDSGKIRWIWKATNQ</sequence>
<accession>C4ML15</accession>
<name>C4ML15_9CAUD</name>
<dbReference type="Gene3D" id="3.40.960.10">
    <property type="entry name" value="VSR Endonuclease"/>
    <property type="match status" value="1"/>
</dbReference>
<proteinExistence type="predicted"/>
<dbReference type="CDD" id="cd22328">
    <property type="entry name" value="Hef-like"/>
    <property type="match status" value="1"/>
</dbReference>
<organism evidence="1 2">
    <name type="scientific">Xanthomonas phage phiL7</name>
    <dbReference type="NCBI Taxonomy" id="538979"/>
    <lineage>
        <taxon>Viruses</taxon>
        <taxon>Duplodnaviria</taxon>
        <taxon>Heunggongvirae</taxon>
        <taxon>Uroviricota</taxon>
        <taxon>Caudoviricetes</taxon>
        <taxon>Eisenstarkvirus</taxon>
        <taxon>Eisenstarkvirus L7</taxon>
    </lineage>
</organism>
<keyword evidence="2" id="KW-1185">Reference proteome</keyword>
<evidence type="ECO:0000313" key="2">
    <source>
        <dbReference type="Proteomes" id="UP000001480"/>
    </source>
</evidence>
<dbReference type="EMBL" id="EU717894">
    <property type="protein sequence ID" value="ACE75755.1"/>
    <property type="molecule type" value="Genomic_DNA"/>
</dbReference>